<keyword evidence="2" id="KW-1185">Reference proteome</keyword>
<sequence>MMVSFIYSFFLTVSSSVSRPTWLLLSDRLGFAVVAEHKRHQNNNRLALAIQTTQTHALLFSFPLLNSNSVFEN</sequence>
<evidence type="ECO:0000313" key="2">
    <source>
        <dbReference type="Proteomes" id="UP001055811"/>
    </source>
</evidence>
<dbReference type="EMBL" id="CM042012">
    <property type="protein sequence ID" value="KAI3751779.1"/>
    <property type="molecule type" value="Genomic_DNA"/>
</dbReference>
<organism evidence="1 2">
    <name type="scientific">Cichorium intybus</name>
    <name type="common">Chicory</name>
    <dbReference type="NCBI Taxonomy" id="13427"/>
    <lineage>
        <taxon>Eukaryota</taxon>
        <taxon>Viridiplantae</taxon>
        <taxon>Streptophyta</taxon>
        <taxon>Embryophyta</taxon>
        <taxon>Tracheophyta</taxon>
        <taxon>Spermatophyta</taxon>
        <taxon>Magnoliopsida</taxon>
        <taxon>eudicotyledons</taxon>
        <taxon>Gunneridae</taxon>
        <taxon>Pentapetalae</taxon>
        <taxon>asterids</taxon>
        <taxon>campanulids</taxon>
        <taxon>Asterales</taxon>
        <taxon>Asteraceae</taxon>
        <taxon>Cichorioideae</taxon>
        <taxon>Cichorieae</taxon>
        <taxon>Cichoriinae</taxon>
        <taxon>Cichorium</taxon>
    </lineage>
</organism>
<gene>
    <name evidence="1" type="ORF">L2E82_22870</name>
</gene>
<proteinExistence type="predicted"/>
<reference evidence="2" key="1">
    <citation type="journal article" date="2022" name="Mol. Ecol. Resour.">
        <title>The genomes of chicory, endive, great burdock and yacon provide insights into Asteraceae palaeo-polyploidization history and plant inulin production.</title>
        <authorList>
            <person name="Fan W."/>
            <person name="Wang S."/>
            <person name="Wang H."/>
            <person name="Wang A."/>
            <person name="Jiang F."/>
            <person name="Liu H."/>
            <person name="Zhao H."/>
            <person name="Xu D."/>
            <person name="Zhang Y."/>
        </authorList>
    </citation>
    <scope>NUCLEOTIDE SEQUENCE [LARGE SCALE GENOMIC DNA]</scope>
    <source>
        <strain evidence="2">cv. Punajuju</strain>
    </source>
</reference>
<evidence type="ECO:0000313" key="1">
    <source>
        <dbReference type="EMBL" id="KAI3751779.1"/>
    </source>
</evidence>
<accession>A0ACB9DYG1</accession>
<reference evidence="1 2" key="2">
    <citation type="journal article" date="2022" name="Mol. Ecol. Resour.">
        <title>The genomes of chicory, endive, great burdock and yacon provide insights into Asteraceae paleo-polyploidization history and plant inulin production.</title>
        <authorList>
            <person name="Fan W."/>
            <person name="Wang S."/>
            <person name="Wang H."/>
            <person name="Wang A."/>
            <person name="Jiang F."/>
            <person name="Liu H."/>
            <person name="Zhao H."/>
            <person name="Xu D."/>
            <person name="Zhang Y."/>
        </authorList>
    </citation>
    <scope>NUCLEOTIDE SEQUENCE [LARGE SCALE GENOMIC DNA]</scope>
    <source>
        <strain evidence="2">cv. Punajuju</strain>
        <tissue evidence="1">Leaves</tissue>
    </source>
</reference>
<comment type="caution">
    <text evidence="1">The sequence shown here is derived from an EMBL/GenBank/DDBJ whole genome shotgun (WGS) entry which is preliminary data.</text>
</comment>
<dbReference type="Proteomes" id="UP001055811">
    <property type="component" value="Linkage Group LG04"/>
</dbReference>
<name>A0ACB9DYG1_CICIN</name>
<protein>
    <submittedName>
        <fullName evidence="1">Uncharacterized protein</fullName>
    </submittedName>
</protein>